<dbReference type="Proteomes" id="UP000249819">
    <property type="component" value="Unassembled WGS sequence"/>
</dbReference>
<dbReference type="OrthoDB" id="1072575at2"/>
<organism evidence="1 2">
    <name type="scientific">Chitinophaga dinghuensis</name>
    <dbReference type="NCBI Taxonomy" id="1539050"/>
    <lineage>
        <taxon>Bacteria</taxon>
        <taxon>Pseudomonadati</taxon>
        <taxon>Bacteroidota</taxon>
        <taxon>Chitinophagia</taxon>
        <taxon>Chitinophagales</taxon>
        <taxon>Chitinophagaceae</taxon>
        <taxon>Chitinophaga</taxon>
    </lineage>
</organism>
<evidence type="ECO:0000313" key="1">
    <source>
        <dbReference type="EMBL" id="RAJ75541.1"/>
    </source>
</evidence>
<proteinExistence type="predicted"/>
<accession>A0A327VWI5</accession>
<keyword evidence="2" id="KW-1185">Reference proteome</keyword>
<comment type="caution">
    <text evidence="1">The sequence shown here is derived from an EMBL/GenBank/DDBJ whole genome shotgun (WGS) entry which is preliminary data.</text>
</comment>
<protein>
    <submittedName>
        <fullName evidence="1">Uncharacterized protein</fullName>
    </submittedName>
</protein>
<evidence type="ECO:0000313" key="2">
    <source>
        <dbReference type="Proteomes" id="UP000249819"/>
    </source>
</evidence>
<name>A0A327VWI5_9BACT</name>
<dbReference type="RefSeq" id="WP_111594698.1">
    <property type="nucleotide sequence ID" value="NZ_QLMA01000009.1"/>
</dbReference>
<dbReference type="EMBL" id="QLMA01000009">
    <property type="protein sequence ID" value="RAJ75541.1"/>
    <property type="molecule type" value="Genomic_DNA"/>
</dbReference>
<reference evidence="1 2" key="1">
    <citation type="submission" date="2018-06" db="EMBL/GenBank/DDBJ databases">
        <title>Genomic Encyclopedia of Archaeal and Bacterial Type Strains, Phase II (KMG-II): from individual species to whole genera.</title>
        <authorList>
            <person name="Goeker M."/>
        </authorList>
    </citation>
    <scope>NUCLEOTIDE SEQUENCE [LARGE SCALE GENOMIC DNA]</scope>
    <source>
        <strain evidence="1 2">DSM 29821</strain>
    </source>
</reference>
<gene>
    <name evidence="1" type="ORF">CLV59_109155</name>
</gene>
<dbReference type="AlphaFoldDB" id="A0A327VWI5"/>
<sequence>MKIFEIDYRRLVALLLPPGLRKSRMQAWLNALVYPVQLLYNDFKANRRNNLYRISITPQVCFLEKAINDRYDYVERRIRIADVLLKEVLFIYQRNENKPLMLYRRSDNRPLNLYLRTETNSVTVDFLVLLPSGLRYAEDEMRAFIDSYKLASKDYKIQLT</sequence>